<evidence type="ECO:0000313" key="3">
    <source>
        <dbReference type="Proteomes" id="UP000516230"/>
    </source>
</evidence>
<evidence type="ECO:0000259" key="1">
    <source>
        <dbReference type="Pfam" id="PF01261"/>
    </source>
</evidence>
<dbReference type="PROSITE" id="PS51318">
    <property type="entry name" value="TAT"/>
    <property type="match status" value="1"/>
</dbReference>
<keyword evidence="3" id="KW-1185">Reference proteome</keyword>
<dbReference type="InterPro" id="IPR013022">
    <property type="entry name" value="Xyl_isomerase-like_TIM-brl"/>
</dbReference>
<sequence>MTAFHDESATGESLRRSLGVDRRRFLSTCTAAAAAAVAAPVFGAAPAVARGGPHHGHGHGPGRGSVLVPPHKRGIILYTVRDATGRDPLATELPSGFREVFRQLSRYGYRQVEFAGYRQHANAPGGADLETVQGARLLRSWLDDYGLRAQGNHGFIPGSWPFTAPDLDTFKRHLEIANIIGMDHMGTGGDPTGSSHRADWDVAADKWNALGAVARREGIKLYTHNHDAAYGFLLDGGPLDEQGRPTRSSGVRKLEYFLQRTDPRLVWLEMDVYWAHVAQYKFRSYTAHDGSPVEQVFDPAALVARNTARYPLFHAKDGTVNTENGQGYDMVTFGEGDIDYRTFFRRVGAKNHHNPMIEHDGAPSATVPGQSLEVARASYENLAALRSRR</sequence>
<feature type="domain" description="Xylose isomerase-like TIM barrel" evidence="1">
    <location>
        <begin position="101"/>
        <end position="357"/>
    </location>
</feature>
<dbReference type="Pfam" id="PF01261">
    <property type="entry name" value="AP_endonuc_2"/>
    <property type="match status" value="1"/>
</dbReference>
<dbReference type="SUPFAM" id="SSF51658">
    <property type="entry name" value="Xylose isomerase-like"/>
    <property type="match status" value="1"/>
</dbReference>
<dbReference type="Gene3D" id="3.20.20.150">
    <property type="entry name" value="Divalent-metal-dependent TIM barrel enzymes"/>
    <property type="match status" value="1"/>
</dbReference>
<keyword evidence="2" id="KW-0413">Isomerase</keyword>
<name>A0A7H0I0K5_9ACTN</name>
<dbReference type="InterPro" id="IPR050312">
    <property type="entry name" value="IolE/XylAMocC-like"/>
</dbReference>
<evidence type="ECO:0000313" key="2">
    <source>
        <dbReference type="EMBL" id="QNP66321.1"/>
    </source>
</evidence>
<dbReference type="InterPro" id="IPR006311">
    <property type="entry name" value="TAT_signal"/>
</dbReference>
<dbReference type="GO" id="GO:0016853">
    <property type="term" value="F:isomerase activity"/>
    <property type="evidence" value="ECO:0007669"/>
    <property type="project" value="UniProtKB-KW"/>
</dbReference>
<dbReference type="EMBL" id="CP060825">
    <property type="protein sequence ID" value="QNP66321.1"/>
    <property type="molecule type" value="Genomic_DNA"/>
</dbReference>
<dbReference type="RefSeq" id="WP_187743380.1">
    <property type="nucleotide sequence ID" value="NZ_CP060825.1"/>
</dbReference>
<reference evidence="2 3" key="1">
    <citation type="submission" date="2020-08" db="EMBL/GenBank/DDBJ databases">
        <title>A novel species.</title>
        <authorList>
            <person name="Gao J."/>
        </authorList>
    </citation>
    <scope>NUCLEOTIDE SEQUENCE [LARGE SCALE GENOMIC DNA]</scope>
    <source>
        <strain evidence="2 3">CRPJ-33</strain>
    </source>
</reference>
<proteinExistence type="predicted"/>
<accession>A0A7H0I0K5</accession>
<dbReference type="PANTHER" id="PTHR12110:SF41">
    <property type="entry name" value="INOSOSE DEHYDRATASE"/>
    <property type="match status" value="1"/>
</dbReference>
<dbReference type="KEGG" id="sgj:IAG43_27575"/>
<dbReference type="InterPro" id="IPR036237">
    <property type="entry name" value="Xyl_isomerase-like_sf"/>
</dbReference>
<dbReference type="PANTHER" id="PTHR12110">
    <property type="entry name" value="HYDROXYPYRUVATE ISOMERASE"/>
    <property type="match status" value="1"/>
</dbReference>
<dbReference type="Proteomes" id="UP000516230">
    <property type="component" value="Chromosome"/>
</dbReference>
<protein>
    <submittedName>
        <fullName evidence="2">Sugar phosphate isomerase/epimerase</fullName>
    </submittedName>
</protein>
<dbReference type="AlphaFoldDB" id="A0A7H0I0K5"/>
<gene>
    <name evidence="2" type="ORF">IAG43_27575</name>
</gene>
<organism evidence="2 3">
    <name type="scientific">Streptomyces genisteinicus</name>
    <dbReference type="NCBI Taxonomy" id="2768068"/>
    <lineage>
        <taxon>Bacteria</taxon>
        <taxon>Bacillati</taxon>
        <taxon>Actinomycetota</taxon>
        <taxon>Actinomycetes</taxon>
        <taxon>Kitasatosporales</taxon>
        <taxon>Streptomycetaceae</taxon>
        <taxon>Streptomyces</taxon>
    </lineage>
</organism>